<dbReference type="Gene3D" id="3.40.50.150">
    <property type="entry name" value="Vaccinia Virus protein VP39"/>
    <property type="match status" value="1"/>
</dbReference>
<comment type="similarity">
    <text evidence="5 6">Belongs to the class I-like SAM-binding methyltransferase superfamily. C5-methyltransferase family.</text>
</comment>
<keyword evidence="2 5" id="KW-0808">Transferase</keyword>
<evidence type="ECO:0000256" key="4">
    <source>
        <dbReference type="ARBA" id="ARBA00022747"/>
    </source>
</evidence>
<dbReference type="GO" id="GO:0003886">
    <property type="term" value="F:DNA (cytosine-5-)-methyltransferase activity"/>
    <property type="evidence" value="ECO:0007669"/>
    <property type="project" value="UniProtKB-EC"/>
</dbReference>
<dbReference type="InterPro" id="IPR031303">
    <property type="entry name" value="C5_meth_CS"/>
</dbReference>
<evidence type="ECO:0000256" key="3">
    <source>
        <dbReference type="ARBA" id="ARBA00022691"/>
    </source>
</evidence>
<comment type="caution">
    <text evidence="8">The sequence shown here is derived from an EMBL/GenBank/DDBJ whole genome shotgun (WGS) entry which is preliminary data.</text>
</comment>
<feature type="active site" evidence="5">
    <location>
        <position position="80"/>
    </location>
</feature>
<dbReference type="PROSITE" id="PS00094">
    <property type="entry name" value="C5_MTASE_1"/>
    <property type="match status" value="1"/>
</dbReference>
<proteinExistence type="inferred from homology"/>
<dbReference type="EMBL" id="DYVK01000093">
    <property type="protein sequence ID" value="HJG16325.1"/>
    <property type="molecule type" value="Genomic_DNA"/>
</dbReference>
<organism evidence="8 9">
    <name type="scientific">Ligilactobacillus salivarius</name>
    <dbReference type="NCBI Taxonomy" id="1624"/>
    <lineage>
        <taxon>Bacteria</taxon>
        <taxon>Bacillati</taxon>
        <taxon>Bacillota</taxon>
        <taxon>Bacilli</taxon>
        <taxon>Lactobacillales</taxon>
        <taxon>Lactobacillaceae</taxon>
        <taxon>Ligilactobacillus</taxon>
    </lineage>
</organism>
<evidence type="ECO:0000313" key="9">
    <source>
        <dbReference type="Proteomes" id="UP000759256"/>
    </source>
</evidence>
<evidence type="ECO:0000256" key="1">
    <source>
        <dbReference type="ARBA" id="ARBA00022603"/>
    </source>
</evidence>
<evidence type="ECO:0000313" key="8">
    <source>
        <dbReference type="EMBL" id="HJG16325.1"/>
    </source>
</evidence>
<evidence type="ECO:0000256" key="2">
    <source>
        <dbReference type="ARBA" id="ARBA00022679"/>
    </source>
</evidence>
<evidence type="ECO:0000256" key="5">
    <source>
        <dbReference type="PROSITE-ProRule" id="PRU01016"/>
    </source>
</evidence>
<dbReference type="GO" id="GO:0003677">
    <property type="term" value="F:DNA binding"/>
    <property type="evidence" value="ECO:0007669"/>
    <property type="project" value="TreeGrafter"/>
</dbReference>
<dbReference type="PANTHER" id="PTHR10629:SF52">
    <property type="entry name" value="DNA (CYTOSINE-5)-METHYLTRANSFERASE 1"/>
    <property type="match status" value="1"/>
</dbReference>
<dbReference type="GO" id="GO:0009307">
    <property type="term" value="P:DNA restriction-modification system"/>
    <property type="evidence" value="ECO:0007669"/>
    <property type="project" value="UniProtKB-KW"/>
</dbReference>
<dbReference type="NCBIfam" id="TIGR00675">
    <property type="entry name" value="dcm"/>
    <property type="match status" value="1"/>
</dbReference>
<dbReference type="InterPro" id="IPR001525">
    <property type="entry name" value="C5_MeTfrase"/>
</dbReference>
<gene>
    <name evidence="8" type="ORF">K8V06_09360</name>
</gene>
<dbReference type="PANTHER" id="PTHR10629">
    <property type="entry name" value="CYTOSINE-SPECIFIC METHYLTRANSFERASE"/>
    <property type="match status" value="1"/>
</dbReference>
<dbReference type="CDD" id="cd00315">
    <property type="entry name" value="Cyt_C5_DNA_methylase"/>
    <property type="match status" value="1"/>
</dbReference>
<keyword evidence="1 5" id="KW-0489">Methyltransferase</keyword>
<dbReference type="Pfam" id="PF00145">
    <property type="entry name" value="DNA_methylase"/>
    <property type="match status" value="1"/>
</dbReference>
<dbReference type="SUPFAM" id="SSF53335">
    <property type="entry name" value="S-adenosyl-L-methionine-dependent methyltransferases"/>
    <property type="match status" value="1"/>
</dbReference>
<accession>A0A921LL03</accession>
<keyword evidence="4" id="KW-0680">Restriction system</keyword>
<dbReference type="GO" id="GO:0044027">
    <property type="term" value="P:negative regulation of gene expression via chromosomal CpG island methylation"/>
    <property type="evidence" value="ECO:0007669"/>
    <property type="project" value="TreeGrafter"/>
</dbReference>
<sequence length="370" mass="42170">MADKKFKFADLFAGAGGFTVGFKQAGYKPVKAVEFDASIAETYKKNNPSTKMLVDDIKNVDQTNEFKFHDVDIIVGGPPCQGFSMAGARNRNGFMGDPRNYLFKHYFNIVKKVKPKAFVLENVKGLLSMEKGAIFKEIKKIFSDKDLLNGDYYNLYWKVVKAVDFGIPQKRERVVVIGVLNGTYTDLDFEKIWEHTKKQLRRKNPTFFDPVLLRDAIGNMPSPTTDGIIKDPKPVTDYEKYLYYKGLIYNHASRNYSKKVLARLSQINPGENFTKLNENIKSVHSGSYGRMKWTEPTMTITTRFDTPSGGRFTLPDQDRTLTVREAARIQSFPDSYRFYGNKTSVNKQVGNAVPPKLAYFLALYLKNLLV</sequence>
<name>A0A921LL03_9LACO</name>
<dbReference type="GO" id="GO:0032259">
    <property type="term" value="P:methylation"/>
    <property type="evidence" value="ECO:0007669"/>
    <property type="project" value="UniProtKB-KW"/>
</dbReference>
<dbReference type="InterPro" id="IPR018117">
    <property type="entry name" value="C5_DNA_meth_AS"/>
</dbReference>
<comment type="catalytic activity">
    <reaction evidence="7">
        <text>a 2'-deoxycytidine in DNA + S-adenosyl-L-methionine = a 5-methyl-2'-deoxycytidine in DNA + S-adenosyl-L-homocysteine + H(+)</text>
        <dbReference type="Rhea" id="RHEA:13681"/>
        <dbReference type="Rhea" id="RHEA-COMP:11369"/>
        <dbReference type="Rhea" id="RHEA-COMP:11370"/>
        <dbReference type="ChEBI" id="CHEBI:15378"/>
        <dbReference type="ChEBI" id="CHEBI:57856"/>
        <dbReference type="ChEBI" id="CHEBI:59789"/>
        <dbReference type="ChEBI" id="CHEBI:85452"/>
        <dbReference type="ChEBI" id="CHEBI:85454"/>
        <dbReference type="EC" id="2.1.1.37"/>
    </reaction>
</comment>
<reference evidence="8" key="1">
    <citation type="journal article" date="2021" name="PeerJ">
        <title>Extensive microbial diversity within the chicken gut microbiome revealed by metagenomics and culture.</title>
        <authorList>
            <person name="Gilroy R."/>
            <person name="Ravi A."/>
            <person name="Getino M."/>
            <person name="Pursley I."/>
            <person name="Horton D.L."/>
            <person name="Alikhan N.F."/>
            <person name="Baker D."/>
            <person name="Gharbi K."/>
            <person name="Hall N."/>
            <person name="Watson M."/>
            <person name="Adriaenssens E.M."/>
            <person name="Foster-Nyarko E."/>
            <person name="Jarju S."/>
            <person name="Secka A."/>
            <person name="Antonio M."/>
            <person name="Oren A."/>
            <person name="Chaudhuri R.R."/>
            <person name="La Ragione R."/>
            <person name="Hildebrand F."/>
            <person name="Pallen M.J."/>
        </authorList>
    </citation>
    <scope>NUCLEOTIDE SEQUENCE</scope>
    <source>
        <strain evidence="8">CHK189-29639</strain>
    </source>
</reference>
<dbReference type="AlphaFoldDB" id="A0A921LL03"/>
<reference evidence="8" key="2">
    <citation type="submission" date="2021-09" db="EMBL/GenBank/DDBJ databases">
        <authorList>
            <person name="Gilroy R."/>
        </authorList>
    </citation>
    <scope>NUCLEOTIDE SEQUENCE</scope>
    <source>
        <strain evidence="8">CHK189-29639</strain>
    </source>
</reference>
<dbReference type="PROSITE" id="PS51679">
    <property type="entry name" value="SAM_MT_C5"/>
    <property type="match status" value="1"/>
</dbReference>
<keyword evidence="3 5" id="KW-0949">S-adenosyl-L-methionine</keyword>
<dbReference type="Gene3D" id="3.90.120.10">
    <property type="entry name" value="DNA Methylase, subunit A, domain 2"/>
    <property type="match status" value="1"/>
</dbReference>
<dbReference type="PROSITE" id="PS00095">
    <property type="entry name" value="C5_MTASE_2"/>
    <property type="match status" value="1"/>
</dbReference>
<dbReference type="Proteomes" id="UP000759256">
    <property type="component" value="Unassembled WGS sequence"/>
</dbReference>
<evidence type="ECO:0000256" key="7">
    <source>
        <dbReference type="RuleBase" id="RU000417"/>
    </source>
</evidence>
<protein>
    <recommendedName>
        <fullName evidence="7">Cytosine-specific methyltransferase</fullName>
        <ecNumber evidence="7">2.1.1.37</ecNumber>
    </recommendedName>
</protein>
<dbReference type="InterPro" id="IPR050390">
    <property type="entry name" value="C5-Methyltransferase"/>
</dbReference>
<evidence type="ECO:0000256" key="6">
    <source>
        <dbReference type="RuleBase" id="RU000416"/>
    </source>
</evidence>
<dbReference type="EC" id="2.1.1.37" evidence="7"/>
<dbReference type="PRINTS" id="PR00105">
    <property type="entry name" value="C5METTRFRASE"/>
</dbReference>
<dbReference type="InterPro" id="IPR029063">
    <property type="entry name" value="SAM-dependent_MTases_sf"/>
</dbReference>